<dbReference type="Proteomes" id="UP000230821">
    <property type="component" value="Unassembled WGS sequence"/>
</dbReference>
<comment type="caution">
    <text evidence="1">The sequence shown here is derived from an EMBL/GenBank/DDBJ whole genome shotgun (WGS) entry which is preliminary data.</text>
</comment>
<gene>
    <name evidence="1" type="ORF">CSA56_08635</name>
</gene>
<dbReference type="InterPro" id="IPR038444">
    <property type="entry name" value="DUF465_sf"/>
</dbReference>
<sequence>MSALSVQEIENILLKDNEEFARIYRKHRELDEQITKLEELRHLTPEEEVQEKTMKKDKLRLKDQLADMINQYQAQQ</sequence>
<reference evidence="1 2" key="1">
    <citation type="submission" date="2017-10" db="EMBL/GenBank/DDBJ databases">
        <title>Novel microbial diversity and functional potential in the marine mammal oral microbiome.</title>
        <authorList>
            <person name="Dudek N.K."/>
            <person name="Sun C.L."/>
            <person name="Burstein D."/>
            <person name="Kantor R.S."/>
            <person name="Aliaga Goltsman D.S."/>
            <person name="Bik E.M."/>
            <person name="Thomas B.C."/>
            <person name="Banfield J.F."/>
            <person name="Relman D.A."/>
        </authorList>
    </citation>
    <scope>NUCLEOTIDE SEQUENCE [LARGE SCALE GENOMIC DNA]</scope>
    <source>
        <strain evidence="1">DOLJORAL78_47_16</strain>
    </source>
</reference>
<proteinExistence type="predicted"/>
<dbReference type="Gene3D" id="6.10.280.50">
    <property type="match status" value="1"/>
</dbReference>
<evidence type="ECO:0000313" key="1">
    <source>
        <dbReference type="EMBL" id="PIE34195.1"/>
    </source>
</evidence>
<name>A0A2G6KEX8_9BACT</name>
<protein>
    <submittedName>
        <fullName evidence="1">DUF465 domain-containing protein</fullName>
    </submittedName>
</protein>
<dbReference type="InterPro" id="IPR007420">
    <property type="entry name" value="DUF465"/>
</dbReference>
<evidence type="ECO:0000313" key="2">
    <source>
        <dbReference type="Proteomes" id="UP000230821"/>
    </source>
</evidence>
<accession>A0A2G6KEX8</accession>
<organism evidence="1 2">
    <name type="scientific">candidate division KSB3 bacterium</name>
    <dbReference type="NCBI Taxonomy" id="2044937"/>
    <lineage>
        <taxon>Bacteria</taxon>
        <taxon>candidate division KSB3</taxon>
    </lineage>
</organism>
<dbReference type="Pfam" id="PF04325">
    <property type="entry name" value="DUF465"/>
    <property type="match status" value="1"/>
</dbReference>
<dbReference type="AlphaFoldDB" id="A0A2G6KEX8"/>
<dbReference type="EMBL" id="PDSK01000091">
    <property type="protein sequence ID" value="PIE34195.1"/>
    <property type="molecule type" value="Genomic_DNA"/>
</dbReference>